<accession>A0A078KYF6</accession>
<reference evidence="1 2" key="1">
    <citation type="submission" date="2014-06" db="EMBL/GenBank/DDBJ databases">
        <authorList>
            <person name="Urmite Genomes Urmite Genomes"/>
        </authorList>
    </citation>
    <scope>NUCLEOTIDE SEQUENCE [LARGE SCALE GENOMIC DNA]</scope>
</reference>
<dbReference type="Proteomes" id="UP000044071">
    <property type="component" value="Unassembled WGS sequence"/>
</dbReference>
<evidence type="ECO:0000313" key="2">
    <source>
        <dbReference type="Proteomes" id="UP000044071"/>
    </source>
</evidence>
<protein>
    <submittedName>
        <fullName evidence="1">Uncharacterized protein</fullName>
    </submittedName>
</protein>
<dbReference type="AlphaFoldDB" id="A0A078KYF6"/>
<dbReference type="EMBL" id="CCSB01000001">
    <property type="protein sequence ID" value="CDZ76809.1"/>
    <property type="molecule type" value="Genomic_DNA"/>
</dbReference>
<keyword evidence="2" id="KW-1185">Reference proteome</keyword>
<evidence type="ECO:0000313" key="1">
    <source>
        <dbReference type="EMBL" id="CDZ76809.1"/>
    </source>
</evidence>
<organism evidence="1 2">
    <name type="scientific">Legionella massiliensis</name>
    <dbReference type="NCBI Taxonomy" id="1034943"/>
    <lineage>
        <taxon>Bacteria</taxon>
        <taxon>Pseudomonadati</taxon>
        <taxon>Pseudomonadota</taxon>
        <taxon>Gammaproteobacteria</taxon>
        <taxon>Legionellales</taxon>
        <taxon>Legionellaceae</taxon>
        <taxon>Legionella</taxon>
    </lineage>
</organism>
<dbReference type="RefSeq" id="WP_141650424.1">
    <property type="nucleotide sequence ID" value="NZ_CCVW01000001.1"/>
</dbReference>
<dbReference type="STRING" id="1034943.BN59_01085"/>
<name>A0A078KYF6_9GAMM</name>
<proteinExistence type="predicted"/>
<sequence>MGIINVTQYPEIAIPEEAPYKYVAENFDIKYFKIYDFSARINFARQTIRKFAPNIEQMIKDCLMYSIGSEFNSFNYNFEKLLKCLLSGEKEIPNIYSLENVLNDFYRCQITQKYKKLVERECIGPREIDYSRPRTQIYQNQIRVKRELLNIRINTFNFLDSCKILFSKMGNSKLLVKVDELQTDYVNTTKPSLLPKSMPPYIER</sequence>
<gene>
    <name evidence="1" type="ORF">BN59_01085</name>
</gene>